<keyword evidence="3" id="KW-1185">Reference proteome</keyword>
<name>A0A0P9F4G0_9ARCH</name>
<accession>A0A0P9F4G0</accession>
<gene>
    <name evidence="2" type="ORF">AOG54_01255</name>
    <name evidence="1" type="ORF">SE19_04840</name>
</gene>
<comment type="caution">
    <text evidence="1">The sequence shown here is derived from an EMBL/GenBank/DDBJ whole genome shotgun (WGS) entry which is preliminary data.</text>
</comment>
<dbReference type="AlphaFoldDB" id="A0A0P9F4G0"/>
<evidence type="ECO:0008006" key="5">
    <source>
        <dbReference type="Google" id="ProtNLM"/>
    </source>
</evidence>
<dbReference type="OrthoDB" id="56528at2157"/>
<dbReference type="Proteomes" id="UP000050515">
    <property type="component" value="Unassembled WGS sequence"/>
</dbReference>
<dbReference type="Proteomes" id="UP000050320">
    <property type="component" value="Unassembled WGS sequence"/>
</dbReference>
<evidence type="ECO:0000313" key="2">
    <source>
        <dbReference type="EMBL" id="KQB34143.1"/>
    </source>
</evidence>
<evidence type="ECO:0000313" key="1">
    <source>
        <dbReference type="EMBL" id="KPV46600.1"/>
    </source>
</evidence>
<sequence length="206" mass="23290">MSTTSEKVQQFLRDNPDIRNSMNIGIINQSALARHIMHEMSIENFDAVLAALKRYDYKDPYPLKKEILKKSNLEMVSGLSIIVIKRTYNNLKIITNIILNNKRLNSVKIVDTSDGIALIAEDVIASEIMKYVPDEQILKVDTNLGELIINSPEAIEKATGYINYITSLLSDINILQIISFYNDTIIILDQKNLTDAFKIISSKIGE</sequence>
<protein>
    <recommendedName>
        <fullName evidence="5">CASTOR ACT domain-containing protein</fullName>
    </recommendedName>
</protein>
<evidence type="ECO:0000313" key="3">
    <source>
        <dbReference type="Proteomes" id="UP000050320"/>
    </source>
</evidence>
<dbReference type="EMBL" id="LJCQ01000212">
    <property type="protein sequence ID" value="KPV46600.1"/>
    <property type="molecule type" value="Genomic_DNA"/>
</dbReference>
<dbReference type="EMBL" id="LKBG01000253">
    <property type="protein sequence ID" value="KQB34143.1"/>
    <property type="molecule type" value="Genomic_DNA"/>
</dbReference>
<organism evidence="1 4">
    <name type="scientific">Acidiplasma aeolicum</name>
    <dbReference type="NCBI Taxonomy" id="507754"/>
    <lineage>
        <taxon>Archaea</taxon>
        <taxon>Methanobacteriati</taxon>
        <taxon>Thermoplasmatota</taxon>
        <taxon>Thermoplasmata</taxon>
        <taxon>Thermoplasmatales</taxon>
        <taxon>Ferroplasmaceae</taxon>
        <taxon>Acidiplasma</taxon>
    </lineage>
</organism>
<dbReference type="PATRIC" id="fig|507754.4.peg.1636"/>
<proteinExistence type="predicted"/>
<reference evidence="1 4" key="1">
    <citation type="submission" date="2015-09" db="EMBL/GenBank/DDBJ databases">
        <title>Draft genome sequence of Acidiplasma aeolicum DSM 18409.</title>
        <authorList>
            <person name="Hemp J."/>
        </authorList>
    </citation>
    <scope>NUCLEOTIDE SEQUENCE [LARGE SCALE GENOMIC DNA]</scope>
    <source>
        <strain evidence="1 4">V</strain>
    </source>
</reference>
<evidence type="ECO:0000313" key="4">
    <source>
        <dbReference type="Proteomes" id="UP000050515"/>
    </source>
</evidence>
<dbReference type="GeneID" id="84221557"/>
<reference evidence="2 3" key="2">
    <citation type="submission" date="2015-09" db="EMBL/GenBank/DDBJ databases">
        <title>Heavy metals and arsenic resistance mechanisms in polyextremophilic archaea of the family Ferroplasmaceae.</title>
        <authorList>
            <person name="Bulaev A.G."/>
            <person name="Kanygina A.V."/>
        </authorList>
    </citation>
    <scope>NUCLEOTIDE SEQUENCE [LARGE SCALE GENOMIC DNA]</scope>
    <source>
        <strain evidence="2 3">VT</strain>
    </source>
</reference>
<dbReference type="RefSeq" id="WP_048100945.1">
    <property type="nucleotide sequence ID" value="NZ_JBBYJF010000023.1"/>
</dbReference>